<gene>
    <name evidence="1" type="ORF">KDA27_13700</name>
</gene>
<dbReference type="Gene3D" id="3.40.50.1000">
    <property type="entry name" value="HAD superfamily/HAD-like"/>
    <property type="match status" value="1"/>
</dbReference>
<dbReference type="GO" id="GO:0008967">
    <property type="term" value="F:phosphoglycolate phosphatase activity"/>
    <property type="evidence" value="ECO:0007669"/>
    <property type="project" value="TreeGrafter"/>
</dbReference>
<evidence type="ECO:0000313" key="2">
    <source>
        <dbReference type="Proteomes" id="UP000739538"/>
    </source>
</evidence>
<organism evidence="1 2">
    <name type="scientific">Eiseniibacteriota bacterium</name>
    <dbReference type="NCBI Taxonomy" id="2212470"/>
    <lineage>
        <taxon>Bacteria</taxon>
        <taxon>Candidatus Eiseniibacteriota</taxon>
    </lineage>
</organism>
<proteinExistence type="predicted"/>
<dbReference type="InterPro" id="IPR006439">
    <property type="entry name" value="HAD-SF_hydro_IA"/>
</dbReference>
<dbReference type="Pfam" id="PF00702">
    <property type="entry name" value="Hydrolase"/>
    <property type="match status" value="1"/>
</dbReference>
<evidence type="ECO:0000313" key="1">
    <source>
        <dbReference type="EMBL" id="MCA9756853.1"/>
    </source>
</evidence>
<reference evidence="1" key="2">
    <citation type="journal article" date="2021" name="Microbiome">
        <title>Successional dynamics and alternative stable states in a saline activated sludge microbial community over 9 years.</title>
        <authorList>
            <person name="Wang Y."/>
            <person name="Ye J."/>
            <person name="Ju F."/>
            <person name="Liu L."/>
            <person name="Boyd J.A."/>
            <person name="Deng Y."/>
            <person name="Parks D.H."/>
            <person name="Jiang X."/>
            <person name="Yin X."/>
            <person name="Woodcroft B.J."/>
            <person name="Tyson G.W."/>
            <person name="Hugenholtz P."/>
            <person name="Polz M.F."/>
            <person name="Zhang T."/>
        </authorList>
    </citation>
    <scope>NUCLEOTIDE SEQUENCE</scope>
    <source>
        <strain evidence="1">HKST-UBA02</strain>
    </source>
</reference>
<comment type="caution">
    <text evidence="1">The sequence shown here is derived from an EMBL/GenBank/DDBJ whole genome shotgun (WGS) entry which is preliminary data.</text>
</comment>
<keyword evidence="1" id="KW-0378">Hydrolase</keyword>
<dbReference type="Proteomes" id="UP000739538">
    <property type="component" value="Unassembled WGS sequence"/>
</dbReference>
<dbReference type="GO" id="GO:0005829">
    <property type="term" value="C:cytosol"/>
    <property type="evidence" value="ECO:0007669"/>
    <property type="project" value="TreeGrafter"/>
</dbReference>
<sequence>GFPRRAFWQTSIPSRWCSLPPMSYIHADLICFDNDGTLFRSEEVANPAIQRTFRRFVEERGIDAEVPTDARILELTGQPGPVFYREILPRPVQHLAEEFRSLCIDEEVVEVLERGRFFEGIPELLGGLKARGKKLALVTNGGARYIGAVAERLRYAEILDAIYHFGKDGLATKAEMIDRARRELGAREIVMVGDRSSDVEGARGAGVPCILCRYGFGGEDESAGADTVVDSVEQLHSLLLGEH</sequence>
<dbReference type="InterPro" id="IPR036412">
    <property type="entry name" value="HAD-like_sf"/>
</dbReference>
<reference evidence="1" key="1">
    <citation type="submission" date="2020-04" db="EMBL/GenBank/DDBJ databases">
        <authorList>
            <person name="Zhang T."/>
        </authorList>
    </citation>
    <scope>NUCLEOTIDE SEQUENCE</scope>
    <source>
        <strain evidence="1">HKST-UBA02</strain>
    </source>
</reference>
<dbReference type="InterPro" id="IPR023214">
    <property type="entry name" value="HAD_sf"/>
</dbReference>
<dbReference type="SUPFAM" id="SSF56784">
    <property type="entry name" value="HAD-like"/>
    <property type="match status" value="1"/>
</dbReference>
<dbReference type="SFLD" id="SFLDS00003">
    <property type="entry name" value="Haloacid_Dehalogenase"/>
    <property type="match status" value="1"/>
</dbReference>
<protein>
    <submittedName>
        <fullName evidence="1">HAD-IA family hydrolase</fullName>
    </submittedName>
</protein>
<dbReference type="InterPro" id="IPR023198">
    <property type="entry name" value="PGP-like_dom2"/>
</dbReference>
<dbReference type="PANTHER" id="PTHR43434">
    <property type="entry name" value="PHOSPHOGLYCOLATE PHOSPHATASE"/>
    <property type="match status" value="1"/>
</dbReference>
<dbReference type="Gene3D" id="1.10.150.240">
    <property type="entry name" value="Putative phosphatase, domain 2"/>
    <property type="match status" value="1"/>
</dbReference>
<dbReference type="GO" id="GO:0006281">
    <property type="term" value="P:DNA repair"/>
    <property type="evidence" value="ECO:0007669"/>
    <property type="project" value="TreeGrafter"/>
</dbReference>
<dbReference type="NCBIfam" id="TIGR01549">
    <property type="entry name" value="HAD-SF-IA-v1"/>
    <property type="match status" value="1"/>
</dbReference>
<dbReference type="InterPro" id="IPR050155">
    <property type="entry name" value="HAD-like_hydrolase_sf"/>
</dbReference>
<feature type="non-terminal residue" evidence="1">
    <location>
        <position position="1"/>
    </location>
</feature>
<dbReference type="AlphaFoldDB" id="A0A956ND88"/>
<dbReference type="EMBL" id="JAGQHS010000069">
    <property type="protein sequence ID" value="MCA9756853.1"/>
    <property type="molecule type" value="Genomic_DNA"/>
</dbReference>
<accession>A0A956ND88</accession>
<dbReference type="SFLD" id="SFLDG01129">
    <property type="entry name" value="C1.5:_HAD__Beta-PGM__Phosphata"/>
    <property type="match status" value="1"/>
</dbReference>
<dbReference type="PANTHER" id="PTHR43434:SF1">
    <property type="entry name" value="PHOSPHOGLYCOLATE PHOSPHATASE"/>
    <property type="match status" value="1"/>
</dbReference>
<name>A0A956ND88_UNCEI</name>